<comment type="caution">
    <text evidence="3">The sequence shown here is derived from an EMBL/GenBank/DDBJ whole genome shotgun (WGS) entry which is preliminary data.</text>
</comment>
<evidence type="ECO:0000256" key="2">
    <source>
        <dbReference type="SAM" id="Phobius"/>
    </source>
</evidence>
<feature type="compositionally biased region" description="Basic and acidic residues" evidence="1">
    <location>
        <begin position="39"/>
        <end position="66"/>
    </location>
</feature>
<dbReference type="Proteomes" id="UP001558613">
    <property type="component" value="Unassembled WGS sequence"/>
</dbReference>
<evidence type="ECO:0000256" key="1">
    <source>
        <dbReference type="SAM" id="MobiDB-lite"/>
    </source>
</evidence>
<protein>
    <submittedName>
        <fullName evidence="3">Uncharacterized protein</fullName>
    </submittedName>
</protein>
<keyword evidence="2" id="KW-0812">Transmembrane</keyword>
<keyword evidence="4" id="KW-1185">Reference proteome</keyword>
<dbReference type="EMBL" id="JAYMGO010000006">
    <property type="protein sequence ID" value="KAL1273020.1"/>
    <property type="molecule type" value="Genomic_DNA"/>
</dbReference>
<reference evidence="3 4" key="1">
    <citation type="submission" date="2023-09" db="EMBL/GenBank/DDBJ databases">
        <authorList>
            <person name="Wang M."/>
        </authorList>
    </citation>
    <scope>NUCLEOTIDE SEQUENCE [LARGE SCALE GENOMIC DNA]</scope>
    <source>
        <strain evidence="3">GT-2023</strain>
        <tissue evidence="3">Liver</tissue>
    </source>
</reference>
<accession>A0ABR3N7X0</accession>
<keyword evidence="2" id="KW-1133">Transmembrane helix</keyword>
<proteinExistence type="predicted"/>
<evidence type="ECO:0000313" key="3">
    <source>
        <dbReference type="EMBL" id="KAL1273020.1"/>
    </source>
</evidence>
<evidence type="ECO:0000313" key="4">
    <source>
        <dbReference type="Proteomes" id="UP001558613"/>
    </source>
</evidence>
<gene>
    <name evidence="3" type="ORF">QQF64_028882</name>
</gene>
<feature type="region of interest" description="Disordered" evidence="1">
    <location>
        <begin position="19"/>
        <end position="68"/>
    </location>
</feature>
<name>A0ABR3N7X0_9TELE</name>
<sequence length="116" mass="12839">MKQANNLISVLREANQASKPKLIQMAEDSRGRSHGGRSGYKDDHRDQYSGGGRKDFSSYRDRDSDRGYGSGVMTGVMVVDQRYRVKTMEAAMTKVTIAAVAMVMAMVAMDRLATIQ</sequence>
<organism evidence="3 4">
    <name type="scientific">Cirrhinus molitorella</name>
    <name type="common">mud carp</name>
    <dbReference type="NCBI Taxonomy" id="172907"/>
    <lineage>
        <taxon>Eukaryota</taxon>
        <taxon>Metazoa</taxon>
        <taxon>Chordata</taxon>
        <taxon>Craniata</taxon>
        <taxon>Vertebrata</taxon>
        <taxon>Euteleostomi</taxon>
        <taxon>Actinopterygii</taxon>
        <taxon>Neopterygii</taxon>
        <taxon>Teleostei</taxon>
        <taxon>Ostariophysi</taxon>
        <taxon>Cypriniformes</taxon>
        <taxon>Cyprinidae</taxon>
        <taxon>Labeoninae</taxon>
        <taxon>Labeonini</taxon>
        <taxon>Cirrhinus</taxon>
    </lineage>
</organism>
<feature type="transmembrane region" description="Helical" evidence="2">
    <location>
        <begin position="91"/>
        <end position="109"/>
    </location>
</feature>
<keyword evidence="2" id="KW-0472">Membrane</keyword>